<dbReference type="PANTHER" id="PTHR34789">
    <property type="entry name" value="EXPRESSED PROTEIN"/>
    <property type="match status" value="1"/>
</dbReference>
<keyword evidence="3" id="KW-1185">Reference proteome</keyword>
<feature type="signal peptide" evidence="1">
    <location>
        <begin position="1"/>
        <end position="22"/>
    </location>
</feature>
<reference evidence="2 3" key="1">
    <citation type="journal article" date="2024" name="G3 (Bethesda)">
        <title>Genome assembly of Hibiscus sabdariffa L. provides insights into metabolisms of medicinal natural products.</title>
        <authorList>
            <person name="Kim T."/>
        </authorList>
    </citation>
    <scope>NUCLEOTIDE SEQUENCE [LARGE SCALE GENOMIC DNA]</scope>
    <source>
        <strain evidence="2">TK-2024</strain>
        <tissue evidence="2">Old leaves</tissue>
    </source>
</reference>
<organism evidence="2 3">
    <name type="scientific">Hibiscus sabdariffa</name>
    <name type="common">roselle</name>
    <dbReference type="NCBI Taxonomy" id="183260"/>
    <lineage>
        <taxon>Eukaryota</taxon>
        <taxon>Viridiplantae</taxon>
        <taxon>Streptophyta</taxon>
        <taxon>Embryophyta</taxon>
        <taxon>Tracheophyta</taxon>
        <taxon>Spermatophyta</taxon>
        <taxon>Magnoliopsida</taxon>
        <taxon>eudicotyledons</taxon>
        <taxon>Gunneridae</taxon>
        <taxon>Pentapetalae</taxon>
        <taxon>rosids</taxon>
        <taxon>malvids</taxon>
        <taxon>Malvales</taxon>
        <taxon>Malvaceae</taxon>
        <taxon>Malvoideae</taxon>
        <taxon>Hibiscus</taxon>
    </lineage>
</organism>
<dbReference type="EMBL" id="JBBPBN010000057">
    <property type="protein sequence ID" value="KAK8989165.1"/>
    <property type="molecule type" value="Genomic_DNA"/>
</dbReference>
<gene>
    <name evidence="2" type="ORF">V6N11_030531</name>
</gene>
<protein>
    <submittedName>
        <fullName evidence="2">Uncharacterized protein</fullName>
    </submittedName>
</protein>
<keyword evidence="1" id="KW-0732">Signal</keyword>
<evidence type="ECO:0000256" key="1">
    <source>
        <dbReference type="SAM" id="SignalP"/>
    </source>
</evidence>
<proteinExistence type="predicted"/>
<evidence type="ECO:0000313" key="3">
    <source>
        <dbReference type="Proteomes" id="UP001396334"/>
    </source>
</evidence>
<comment type="caution">
    <text evidence="2">The sequence shown here is derived from an EMBL/GenBank/DDBJ whole genome shotgun (WGS) entry which is preliminary data.</text>
</comment>
<dbReference type="Proteomes" id="UP001396334">
    <property type="component" value="Unassembled WGS sequence"/>
</dbReference>
<feature type="chain" id="PRO_5046618680" evidence="1">
    <location>
        <begin position="23"/>
        <end position="146"/>
    </location>
</feature>
<evidence type="ECO:0000313" key="2">
    <source>
        <dbReference type="EMBL" id="KAK8989165.1"/>
    </source>
</evidence>
<sequence>MNLKSTFSLAVLLTTASLSAVARPDSFTALSFEGNNDEGGGGFFDQEPEFGDNGGIDGLFDPGKWLEDRITGDDHGSWFQDPIPTVDDYGSVVCNQKGPCYGMKITCPAKCYTYISRSGKGFSASAGGGGCTMDCEKTCTASCLGG</sequence>
<name>A0ABR2PL40_9ROSI</name>
<accession>A0ABR2PL40</accession>
<dbReference type="PANTHER" id="PTHR34789:SF1">
    <property type="entry name" value="EXPRESSED PROTEIN"/>
    <property type="match status" value="1"/>
</dbReference>